<gene>
    <name evidence="2" type="ORF">TCAL_07679</name>
</gene>
<dbReference type="InterPro" id="IPR002347">
    <property type="entry name" value="SDR_fam"/>
</dbReference>
<dbReference type="InterPro" id="IPR036291">
    <property type="entry name" value="NAD(P)-bd_dom_sf"/>
</dbReference>
<evidence type="ECO:0000256" key="1">
    <source>
        <dbReference type="ARBA" id="ARBA00023002"/>
    </source>
</evidence>
<protein>
    <submittedName>
        <fullName evidence="2">Uncharacterized protein</fullName>
    </submittedName>
</protein>
<proteinExistence type="predicted"/>
<dbReference type="OMA" id="NCKRITK"/>
<dbReference type="Proteomes" id="UP000318571">
    <property type="component" value="Chromosome 1"/>
</dbReference>
<reference evidence="2 3" key="1">
    <citation type="journal article" date="2018" name="Nat. Ecol. Evol.">
        <title>Genomic signatures of mitonuclear coevolution across populations of Tigriopus californicus.</title>
        <authorList>
            <person name="Barreto F.S."/>
            <person name="Watson E.T."/>
            <person name="Lima T.G."/>
            <person name="Willett C.S."/>
            <person name="Edmands S."/>
            <person name="Li W."/>
            <person name="Burton R.S."/>
        </authorList>
    </citation>
    <scope>NUCLEOTIDE SEQUENCE [LARGE SCALE GENOMIC DNA]</scope>
    <source>
        <strain evidence="2 3">San Diego</strain>
    </source>
</reference>
<organism evidence="2 3">
    <name type="scientific">Tigriopus californicus</name>
    <name type="common">Marine copepod</name>
    <dbReference type="NCBI Taxonomy" id="6832"/>
    <lineage>
        <taxon>Eukaryota</taxon>
        <taxon>Metazoa</taxon>
        <taxon>Ecdysozoa</taxon>
        <taxon>Arthropoda</taxon>
        <taxon>Crustacea</taxon>
        <taxon>Multicrustacea</taxon>
        <taxon>Hexanauplia</taxon>
        <taxon>Copepoda</taxon>
        <taxon>Harpacticoida</taxon>
        <taxon>Harpacticidae</taxon>
        <taxon>Tigriopus</taxon>
    </lineage>
</organism>
<dbReference type="PANTHER" id="PTHR43157">
    <property type="entry name" value="PHOSPHATIDYLINOSITOL-GLYCAN BIOSYNTHESIS CLASS F PROTEIN-RELATED"/>
    <property type="match status" value="1"/>
</dbReference>
<sequence length="591" mass="66761">MIKSETSNEKIHARALDLSLQKDVKRFAREMLEQFPKIHYLINNAGVAGDMTERIFPNPAVKHEREMTKEGFELRMATNFLGPTTLTELLLERIKESGSPDEVSRIIHVSSMGNMYSKINPNDMDLMAARQPRFDVSLQYCNSKVMQLHYNCHLARQLKDSNTESVALHPGAVRTNIFRDVSSLGRLLLIDPMLWLLGKNSRQGAQTSIFCVVSDDQLNGKYLMDCRPAWFVHPSVGEEHHETKMINQQISANMMLEVLLYLGRVILKLLLIPWMLWLYKELTMGICYLTKKLDGKIVIITGGTKGIGFQTALGLAQRGAEVVVASHNAKETEAAVADLKEISGNPRIHARNLDLASQVSVRKFARTILEEFEAIHCLINNAGIGGDLLHKYLPNPDHGNPHKFTDDGYERIMATNFYGPLTLTELLFERVKASGKPGDPSRIIHISSLENYYAKINLFNLDLNSRKTPFDARAQYSNSKLLQLYYNQFLARKLKESNCQSVALHPGLVRTNFTKEFSVLGQWITYIKFLIVGKSAQQGAQTSIFAALSDEDLNGRYLSDCRDAWIVNPTVGREERETKIIKETKHLLGVP</sequence>
<evidence type="ECO:0000313" key="3">
    <source>
        <dbReference type="Proteomes" id="UP000318571"/>
    </source>
</evidence>
<dbReference type="EMBL" id="VCGU01000010">
    <property type="protein sequence ID" value="TRY69391.1"/>
    <property type="molecule type" value="Genomic_DNA"/>
</dbReference>
<keyword evidence="1" id="KW-0560">Oxidoreductase</keyword>
<comment type="caution">
    <text evidence="2">The sequence shown here is derived from an EMBL/GenBank/DDBJ whole genome shotgun (WGS) entry which is preliminary data.</text>
</comment>
<dbReference type="AlphaFoldDB" id="A0A553NVC8"/>
<dbReference type="SUPFAM" id="SSF51735">
    <property type="entry name" value="NAD(P)-binding Rossmann-fold domains"/>
    <property type="match status" value="2"/>
</dbReference>
<accession>A0A553NVC8</accession>
<name>A0A553NVC8_TIGCA</name>
<dbReference type="PRINTS" id="PR00081">
    <property type="entry name" value="GDHRDH"/>
</dbReference>
<dbReference type="GO" id="GO:0016491">
    <property type="term" value="F:oxidoreductase activity"/>
    <property type="evidence" value="ECO:0007669"/>
    <property type="project" value="UniProtKB-KW"/>
</dbReference>
<evidence type="ECO:0000313" key="2">
    <source>
        <dbReference type="EMBL" id="TRY69391.1"/>
    </source>
</evidence>
<keyword evidence="3" id="KW-1185">Reference proteome</keyword>
<dbReference type="PANTHER" id="PTHR43157:SF31">
    <property type="entry name" value="PHOSPHATIDYLINOSITOL-GLYCAN BIOSYNTHESIS CLASS F PROTEIN"/>
    <property type="match status" value="1"/>
</dbReference>
<dbReference type="Gene3D" id="3.40.50.720">
    <property type="entry name" value="NAD(P)-binding Rossmann-like Domain"/>
    <property type="match status" value="2"/>
</dbReference>
<dbReference type="STRING" id="6832.A0A553NVC8"/>
<dbReference type="Pfam" id="PF00106">
    <property type="entry name" value="adh_short"/>
    <property type="match status" value="2"/>
</dbReference>